<keyword evidence="3 6" id="KW-0812">Transmembrane</keyword>
<feature type="transmembrane region" description="Helical" evidence="6">
    <location>
        <begin position="189"/>
        <end position="207"/>
    </location>
</feature>
<evidence type="ECO:0000313" key="7">
    <source>
        <dbReference type="EMBL" id="SEO11276.1"/>
    </source>
</evidence>
<accession>A0A1H8M2A0</accession>
<evidence type="ECO:0000256" key="1">
    <source>
        <dbReference type="ARBA" id="ARBA00004651"/>
    </source>
</evidence>
<dbReference type="Proteomes" id="UP000199615">
    <property type="component" value="Unassembled WGS sequence"/>
</dbReference>
<evidence type="ECO:0000313" key="8">
    <source>
        <dbReference type="Proteomes" id="UP000199615"/>
    </source>
</evidence>
<dbReference type="EMBL" id="FODT01000001">
    <property type="protein sequence ID" value="SEO11276.1"/>
    <property type="molecule type" value="Genomic_DNA"/>
</dbReference>
<dbReference type="AlphaFoldDB" id="A0A1H8M2A0"/>
<keyword evidence="8" id="KW-1185">Reference proteome</keyword>
<gene>
    <name evidence="7" type="ORF">SAMN05444123_101324</name>
</gene>
<keyword evidence="5 6" id="KW-0472">Membrane</keyword>
<sequence>MLGIHDFWLFVVSGLLLNVTPGPDTAFIVGRGLQFGWRGGAAAALGIGAGCLVHVAAAAVGLSALLMASTLAFTAVKLIGAAYLIWLGVGLLLSRSAGFAAASGDAPALCLSQVFRQGMLTNVLNPKVALFFLAFLPQFVDAEAPHKAPAFLVLGLIFVLNGTLYCLALAAFAARAADRLRRSGTVLQWINRGLGALFIALGLRVALMESR</sequence>
<dbReference type="Pfam" id="PF01810">
    <property type="entry name" value="LysE"/>
    <property type="match status" value="1"/>
</dbReference>
<feature type="transmembrane region" description="Helical" evidence="6">
    <location>
        <begin position="78"/>
        <end position="103"/>
    </location>
</feature>
<feature type="transmembrane region" description="Helical" evidence="6">
    <location>
        <begin position="42"/>
        <end position="66"/>
    </location>
</feature>
<evidence type="ECO:0000256" key="2">
    <source>
        <dbReference type="ARBA" id="ARBA00022475"/>
    </source>
</evidence>
<dbReference type="PANTHER" id="PTHR30086:SF20">
    <property type="entry name" value="ARGININE EXPORTER PROTEIN ARGO-RELATED"/>
    <property type="match status" value="1"/>
</dbReference>
<name>A0A1H8M2A0_9BRAD</name>
<keyword evidence="2" id="KW-1003">Cell membrane</keyword>
<dbReference type="GO" id="GO:0015171">
    <property type="term" value="F:amino acid transmembrane transporter activity"/>
    <property type="evidence" value="ECO:0007669"/>
    <property type="project" value="TreeGrafter"/>
</dbReference>
<dbReference type="GO" id="GO:0005886">
    <property type="term" value="C:plasma membrane"/>
    <property type="evidence" value="ECO:0007669"/>
    <property type="project" value="UniProtKB-SubCell"/>
</dbReference>
<evidence type="ECO:0000256" key="3">
    <source>
        <dbReference type="ARBA" id="ARBA00022692"/>
    </source>
</evidence>
<keyword evidence="4 6" id="KW-1133">Transmembrane helix</keyword>
<dbReference type="InterPro" id="IPR001123">
    <property type="entry name" value="LeuE-type"/>
</dbReference>
<organism evidence="7 8">
    <name type="scientific">Rhodopseudomonas pseudopalustris</name>
    <dbReference type="NCBI Taxonomy" id="1513892"/>
    <lineage>
        <taxon>Bacteria</taxon>
        <taxon>Pseudomonadati</taxon>
        <taxon>Pseudomonadota</taxon>
        <taxon>Alphaproteobacteria</taxon>
        <taxon>Hyphomicrobiales</taxon>
        <taxon>Nitrobacteraceae</taxon>
        <taxon>Rhodopseudomonas</taxon>
    </lineage>
</organism>
<evidence type="ECO:0000256" key="4">
    <source>
        <dbReference type="ARBA" id="ARBA00022989"/>
    </source>
</evidence>
<proteinExistence type="predicted"/>
<comment type="subcellular location">
    <subcellularLocation>
        <location evidence="1">Cell membrane</location>
        <topology evidence="1">Multi-pass membrane protein</topology>
    </subcellularLocation>
</comment>
<evidence type="ECO:0000256" key="5">
    <source>
        <dbReference type="ARBA" id="ARBA00023136"/>
    </source>
</evidence>
<evidence type="ECO:0000256" key="6">
    <source>
        <dbReference type="SAM" id="Phobius"/>
    </source>
</evidence>
<dbReference type="PIRSF" id="PIRSF006324">
    <property type="entry name" value="LeuE"/>
    <property type="match status" value="1"/>
</dbReference>
<dbReference type="PANTHER" id="PTHR30086">
    <property type="entry name" value="ARGININE EXPORTER PROTEIN ARGO"/>
    <property type="match status" value="1"/>
</dbReference>
<dbReference type="OrthoDB" id="9807053at2"/>
<reference evidence="8" key="1">
    <citation type="submission" date="2016-10" db="EMBL/GenBank/DDBJ databases">
        <authorList>
            <person name="Varghese N."/>
            <person name="Submissions S."/>
        </authorList>
    </citation>
    <scope>NUCLEOTIDE SEQUENCE [LARGE SCALE GENOMIC DNA]</scope>
    <source>
        <strain evidence="8">DSM 123</strain>
    </source>
</reference>
<feature type="transmembrane region" description="Helical" evidence="6">
    <location>
        <begin position="152"/>
        <end position="177"/>
    </location>
</feature>
<protein>
    <submittedName>
        <fullName evidence="7">Threonine/homoserine/homoserine lactone efflux protein</fullName>
    </submittedName>
</protein>
<dbReference type="RefSeq" id="WP_092681265.1">
    <property type="nucleotide sequence ID" value="NZ_FODT01000001.1"/>
</dbReference>